<evidence type="ECO:0000256" key="9">
    <source>
        <dbReference type="ARBA" id="ARBA00023098"/>
    </source>
</evidence>
<keyword evidence="4" id="KW-0444">Lipid biosynthesis</keyword>
<dbReference type="Gene3D" id="1.20.120.1760">
    <property type="match status" value="1"/>
</dbReference>
<dbReference type="PANTHER" id="PTHR14269:SF60">
    <property type="entry name" value="CARDIOLIPIN SYNTHASE (CMP-FORMING)"/>
    <property type="match status" value="1"/>
</dbReference>
<dbReference type="FunFam" id="1.20.120.1760:FF:000020">
    <property type="entry name" value="cardiolipin synthase (CMP-forming), mitochondrial"/>
    <property type="match status" value="1"/>
</dbReference>
<keyword evidence="12" id="KW-1208">Phospholipid metabolism</keyword>
<dbReference type="InterPro" id="IPR000462">
    <property type="entry name" value="CDP-OH_P_trans"/>
</dbReference>
<reference evidence="14 15" key="1">
    <citation type="submission" date="2017-07" db="EMBL/GenBank/DDBJ databases">
        <title>An improved, manually edited Actinidia chinensis var. chinensis (kiwifruit) genome highlights the challenges associated with draft genomes and gene prediction in plants.</title>
        <authorList>
            <person name="Pilkington S."/>
            <person name="Crowhurst R."/>
            <person name="Hilario E."/>
            <person name="Nardozza S."/>
            <person name="Fraser L."/>
            <person name="Peng Y."/>
            <person name="Gunaseelan K."/>
            <person name="Simpson R."/>
            <person name="Tahir J."/>
            <person name="Deroles S."/>
            <person name="Templeton K."/>
            <person name="Luo Z."/>
            <person name="Davy M."/>
            <person name="Cheng C."/>
            <person name="Mcneilage M."/>
            <person name="Scaglione D."/>
            <person name="Liu Y."/>
            <person name="Zhang Q."/>
            <person name="Datson P."/>
            <person name="De Silva N."/>
            <person name="Gardiner S."/>
            <person name="Bassett H."/>
            <person name="Chagne D."/>
            <person name="Mccallum J."/>
            <person name="Dzierzon H."/>
            <person name="Deng C."/>
            <person name="Wang Y.-Y."/>
            <person name="Barron N."/>
            <person name="Manako K."/>
            <person name="Bowen J."/>
            <person name="Foster T."/>
            <person name="Erridge Z."/>
            <person name="Tiffin H."/>
            <person name="Waite C."/>
            <person name="Davies K."/>
            <person name="Grierson E."/>
            <person name="Laing W."/>
            <person name="Kirk R."/>
            <person name="Chen X."/>
            <person name="Wood M."/>
            <person name="Montefiori M."/>
            <person name="Brummell D."/>
            <person name="Schwinn K."/>
            <person name="Catanach A."/>
            <person name="Fullerton C."/>
            <person name="Li D."/>
            <person name="Meiyalaghan S."/>
            <person name="Nieuwenhuizen N."/>
            <person name="Read N."/>
            <person name="Prakash R."/>
            <person name="Hunter D."/>
            <person name="Zhang H."/>
            <person name="Mckenzie M."/>
            <person name="Knabel M."/>
            <person name="Harris A."/>
            <person name="Allan A."/>
            <person name="Chen A."/>
            <person name="Janssen B."/>
            <person name="Plunkett B."/>
            <person name="Dwamena C."/>
            <person name="Voogd C."/>
            <person name="Leif D."/>
            <person name="Lafferty D."/>
            <person name="Souleyre E."/>
            <person name="Varkonyi-Gasic E."/>
            <person name="Gambi F."/>
            <person name="Hanley J."/>
            <person name="Yao J.-L."/>
            <person name="Cheung J."/>
            <person name="David K."/>
            <person name="Warren B."/>
            <person name="Marsh K."/>
            <person name="Snowden K."/>
            <person name="Lin-Wang K."/>
            <person name="Brian L."/>
            <person name="Martinez-Sanchez M."/>
            <person name="Wang M."/>
            <person name="Ileperuma N."/>
            <person name="Macnee N."/>
            <person name="Campin R."/>
            <person name="Mcatee P."/>
            <person name="Drummond R."/>
            <person name="Espley R."/>
            <person name="Ireland H."/>
            <person name="Wu R."/>
            <person name="Atkinson R."/>
            <person name="Karunairetnam S."/>
            <person name="Bulley S."/>
            <person name="Chunkath S."/>
            <person name="Hanley Z."/>
            <person name="Storey R."/>
            <person name="Thrimawithana A."/>
            <person name="Thomson S."/>
            <person name="David C."/>
            <person name="Testolin R."/>
        </authorList>
    </citation>
    <scope>NUCLEOTIDE SEQUENCE [LARGE SCALE GENOMIC DNA]</scope>
    <source>
        <strain evidence="15">cv. Red5</strain>
        <tissue evidence="14">Young leaf</tissue>
    </source>
</reference>
<sequence length="342" mass="37527">MAVYKSLRTLISRRNRDNNKISRNLLTLFVSSPTSTPFPSPSPFLSPRSRFLSPLSRWVAPFHGPLFLSSPPWMLSQSATPLYAQSDVVLLPKVEALDLLQRRINLGLASVSSVPALLNRTVVKESTDGEVGGGHEGSVESFWNVPNLISISRLVSGPFLGWMIVQEMYLPAFVGLAISGATDWLDGYMARKMGINSVVGSYLDPLADKVLIACVALAMVEKSLLHPGLVGLVVLRDVALVGGAVYKRASSLDWEWKSWSDFFDIDGTHPEKIEPLFLSKVNTVFQLVLVAVALLQPEFGTPETKAYVTYLSWLVASTTVASTISYGAHHLRRGPMTIKTKR</sequence>
<dbReference type="InterPro" id="IPR048254">
    <property type="entry name" value="CDP_ALCOHOL_P_TRANSF_CS"/>
</dbReference>
<dbReference type="AlphaFoldDB" id="A0A2R6QLS9"/>
<evidence type="ECO:0000256" key="2">
    <source>
        <dbReference type="ARBA" id="ARBA00004141"/>
    </source>
</evidence>
<dbReference type="PANTHER" id="PTHR14269">
    <property type="entry name" value="CDP-DIACYLGLYCEROL--GLYCEROL-3-PHOSPHATE 3-PHOSPHATIDYLTRANSFERASE-RELATED"/>
    <property type="match status" value="1"/>
</dbReference>
<evidence type="ECO:0000256" key="3">
    <source>
        <dbReference type="ARBA" id="ARBA00010441"/>
    </source>
</evidence>
<dbReference type="EMBL" id="NKQK01000015">
    <property type="protein sequence ID" value="PSS10356.1"/>
    <property type="molecule type" value="Genomic_DNA"/>
</dbReference>
<dbReference type="InParanoid" id="A0A2R6QLS9"/>
<dbReference type="Pfam" id="PF01066">
    <property type="entry name" value="CDP-OH_P_transf"/>
    <property type="match status" value="1"/>
</dbReference>
<evidence type="ECO:0000256" key="4">
    <source>
        <dbReference type="ARBA" id="ARBA00022516"/>
    </source>
</evidence>
<dbReference type="InterPro" id="IPR043130">
    <property type="entry name" value="CDP-OH_PTrfase_TM_dom"/>
</dbReference>
<comment type="caution">
    <text evidence="14">The sequence shown here is derived from an EMBL/GenBank/DDBJ whole genome shotgun (WGS) entry which is preliminary data.</text>
</comment>
<dbReference type="OMA" id="DTQTWIT"/>
<accession>A0A2R6QLS9</accession>
<reference evidence="15" key="2">
    <citation type="journal article" date="2018" name="BMC Genomics">
        <title>A manually annotated Actinidia chinensis var. chinensis (kiwifruit) genome highlights the challenges associated with draft genomes and gene prediction in plants.</title>
        <authorList>
            <person name="Pilkington S.M."/>
            <person name="Crowhurst R."/>
            <person name="Hilario E."/>
            <person name="Nardozza S."/>
            <person name="Fraser L."/>
            <person name="Peng Y."/>
            <person name="Gunaseelan K."/>
            <person name="Simpson R."/>
            <person name="Tahir J."/>
            <person name="Deroles S.C."/>
            <person name="Templeton K."/>
            <person name="Luo Z."/>
            <person name="Davy M."/>
            <person name="Cheng C."/>
            <person name="McNeilage M."/>
            <person name="Scaglione D."/>
            <person name="Liu Y."/>
            <person name="Zhang Q."/>
            <person name="Datson P."/>
            <person name="De Silva N."/>
            <person name="Gardiner S.E."/>
            <person name="Bassett H."/>
            <person name="Chagne D."/>
            <person name="McCallum J."/>
            <person name="Dzierzon H."/>
            <person name="Deng C."/>
            <person name="Wang Y.Y."/>
            <person name="Barron L."/>
            <person name="Manako K."/>
            <person name="Bowen J."/>
            <person name="Foster T.M."/>
            <person name="Erridge Z.A."/>
            <person name="Tiffin H."/>
            <person name="Waite C.N."/>
            <person name="Davies K.M."/>
            <person name="Grierson E.P."/>
            <person name="Laing W.A."/>
            <person name="Kirk R."/>
            <person name="Chen X."/>
            <person name="Wood M."/>
            <person name="Montefiori M."/>
            <person name="Brummell D.A."/>
            <person name="Schwinn K.E."/>
            <person name="Catanach A."/>
            <person name="Fullerton C."/>
            <person name="Li D."/>
            <person name="Meiyalaghan S."/>
            <person name="Nieuwenhuizen N."/>
            <person name="Read N."/>
            <person name="Prakash R."/>
            <person name="Hunter D."/>
            <person name="Zhang H."/>
            <person name="McKenzie M."/>
            <person name="Knabel M."/>
            <person name="Harris A."/>
            <person name="Allan A.C."/>
            <person name="Gleave A."/>
            <person name="Chen A."/>
            <person name="Janssen B.J."/>
            <person name="Plunkett B."/>
            <person name="Ampomah-Dwamena C."/>
            <person name="Voogd C."/>
            <person name="Leif D."/>
            <person name="Lafferty D."/>
            <person name="Souleyre E.J.F."/>
            <person name="Varkonyi-Gasic E."/>
            <person name="Gambi F."/>
            <person name="Hanley J."/>
            <person name="Yao J.L."/>
            <person name="Cheung J."/>
            <person name="David K.M."/>
            <person name="Warren B."/>
            <person name="Marsh K."/>
            <person name="Snowden K.C."/>
            <person name="Lin-Wang K."/>
            <person name="Brian L."/>
            <person name="Martinez-Sanchez M."/>
            <person name="Wang M."/>
            <person name="Ileperuma N."/>
            <person name="Macnee N."/>
            <person name="Campin R."/>
            <person name="McAtee P."/>
            <person name="Drummond R.S.M."/>
            <person name="Espley R.V."/>
            <person name="Ireland H.S."/>
            <person name="Wu R."/>
            <person name="Atkinson R.G."/>
            <person name="Karunairetnam S."/>
            <person name="Bulley S."/>
            <person name="Chunkath S."/>
            <person name="Hanley Z."/>
            <person name="Storey R."/>
            <person name="Thrimawithana A.H."/>
            <person name="Thomson S."/>
            <person name="David C."/>
            <person name="Testolin R."/>
            <person name="Huang H."/>
            <person name="Hellens R.P."/>
            <person name="Schaffer R.J."/>
        </authorList>
    </citation>
    <scope>NUCLEOTIDE SEQUENCE [LARGE SCALE GENOMIC DNA]</scope>
    <source>
        <strain evidence="15">cv. Red5</strain>
    </source>
</reference>
<dbReference type="FunCoup" id="A0A2R6QLS9">
    <property type="interactions" value="3472"/>
</dbReference>
<evidence type="ECO:0000256" key="12">
    <source>
        <dbReference type="ARBA" id="ARBA00023264"/>
    </source>
</evidence>
<keyword evidence="7" id="KW-0809">Transit peptide</keyword>
<comment type="similarity">
    <text evidence="3 13">Belongs to the CDP-alcohol phosphatidyltransferase class-I family.</text>
</comment>
<dbReference type="Gramene" id="PSS10356">
    <property type="protein sequence ID" value="PSS10356"/>
    <property type="gene ID" value="CEY00_Acc17449"/>
</dbReference>
<evidence type="ECO:0000256" key="8">
    <source>
        <dbReference type="ARBA" id="ARBA00022989"/>
    </source>
</evidence>
<gene>
    <name evidence="14" type="ORF">CEY00_Acc17449</name>
</gene>
<evidence type="ECO:0000313" key="14">
    <source>
        <dbReference type="EMBL" id="PSS10356.1"/>
    </source>
</evidence>
<dbReference type="OrthoDB" id="10020554at2759"/>
<dbReference type="GO" id="GO:0030145">
    <property type="term" value="F:manganese ion binding"/>
    <property type="evidence" value="ECO:0007669"/>
    <property type="project" value="EnsemblPlants"/>
</dbReference>
<keyword evidence="6" id="KW-0812">Transmembrane</keyword>
<keyword evidence="8" id="KW-1133">Transmembrane helix</keyword>
<keyword evidence="10" id="KW-0472">Membrane</keyword>
<keyword evidence="11" id="KW-0594">Phospholipid biosynthesis</keyword>
<dbReference type="PROSITE" id="PS00379">
    <property type="entry name" value="CDP_ALCOHOL_P_TRANSF"/>
    <property type="match status" value="1"/>
</dbReference>
<dbReference type="STRING" id="1590841.A0A2R6QLS9"/>
<name>A0A2R6QLS9_ACTCC</name>
<organism evidence="14 15">
    <name type="scientific">Actinidia chinensis var. chinensis</name>
    <name type="common">Chinese soft-hair kiwi</name>
    <dbReference type="NCBI Taxonomy" id="1590841"/>
    <lineage>
        <taxon>Eukaryota</taxon>
        <taxon>Viridiplantae</taxon>
        <taxon>Streptophyta</taxon>
        <taxon>Embryophyta</taxon>
        <taxon>Tracheophyta</taxon>
        <taxon>Spermatophyta</taxon>
        <taxon>Magnoliopsida</taxon>
        <taxon>eudicotyledons</taxon>
        <taxon>Gunneridae</taxon>
        <taxon>Pentapetalae</taxon>
        <taxon>asterids</taxon>
        <taxon>Ericales</taxon>
        <taxon>Actinidiaceae</taxon>
        <taxon>Actinidia</taxon>
    </lineage>
</organism>
<evidence type="ECO:0000256" key="7">
    <source>
        <dbReference type="ARBA" id="ARBA00022946"/>
    </source>
</evidence>
<protein>
    <submittedName>
        <fullName evidence="14">Cardiolipin synthase(CLS) like</fullName>
    </submittedName>
</protein>
<dbReference type="InterPro" id="IPR050324">
    <property type="entry name" value="CDP-alcohol_PTase-I"/>
</dbReference>
<dbReference type="GO" id="GO:0032049">
    <property type="term" value="P:cardiolipin biosynthetic process"/>
    <property type="evidence" value="ECO:0007669"/>
    <property type="project" value="EnsemblPlants"/>
</dbReference>
<dbReference type="Proteomes" id="UP000241394">
    <property type="component" value="Chromosome LG15"/>
</dbReference>
<evidence type="ECO:0000256" key="1">
    <source>
        <dbReference type="ARBA" id="ARBA00001936"/>
    </source>
</evidence>
<keyword evidence="5 13" id="KW-0808">Transferase</keyword>
<keyword evidence="15" id="KW-1185">Reference proteome</keyword>
<evidence type="ECO:0000256" key="10">
    <source>
        <dbReference type="ARBA" id="ARBA00023136"/>
    </source>
</evidence>
<keyword evidence="9" id="KW-0443">Lipid metabolism</keyword>
<comment type="cofactor">
    <cofactor evidence="1">
        <name>Mn(2+)</name>
        <dbReference type="ChEBI" id="CHEBI:29035"/>
    </cofactor>
</comment>
<evidence type="ECO:0000256" key="11">
    <source>
        <dbReference type="ARBA" id="ARBA00023209"/>
    </source>
</evidence>
<evidence type="ECO:0000256" key="5">
    <source>
        <dbReference type="ARBA" id="ARBA00022679"/>
    </source>
</evidence>
<evidence type="ECO:0000313" key="15">
    <source>
        <dbReference type="Proteomes" id="UP000241394"/>
    </source>
</evidence>
<comment type="subcellular location">
    <subcellularLocation>
        <location evidence="2">Membrane</location>
        <topology evidence="2">Multi-pass membrane protein</topology>
    </subcellularLocation>
</comment>
<evidence type="ECO:0000256" key="6">
    <source>
        <dbReference type="ARBA" id="ARBA00022692"/>
    </source>
</evidence>
<dbReference type="GO" id="GO:0043337">
    <property type="term" value="F:cardiolipin synthase (CMP-forming)"/>
    <property type="evidence" value="ECO:0007669"/>
    <property type="project" value="EnsemblPlants"/>
</dbReference>
<evidence type="ECO:0000256" key="13">
    <source>
        <dbReference type="RuleBase" id="RU003750"/>
    </source>
</evidence>
<dbReference type="GO" id="GO:0005743">
    <property type="term" value="C:mitochondrial inner membrane"/>
    <property type="evidence" value="ECO:0007669"/>
    <property type="project" value="EnsemblPlants"/>
</dbReference>
<proteinExistence type="inferred from homology"/>